<comment type="pathway">
    <text evidence="1">Amino-acid biosynthesis; L-isoleucine biosynthesis; 2-oxobutanoate from pyruvate: step 1/3.</text>
</comment>
<dbReference type="Gene3D" id="1.10.238.260">
    <property type="match status" value="1"/>
</dbReference>
<dbReference type="InterPro" id="IPR036230">
    <property type="entry name" value="LeuA_allosteric_dom_sf"/>
</dbReference>
<keyword evidence="12" id="KW-1185">Reference proteome</keyword>
<dbReference type="Pfam" id="PF08502">
    <property type="entry name" value="LeuA_dimer"/>
    <property type="match status" value="1"/>
</dbReference>
<evidence type="ECO:0000256" key="3">
    <source>
        <dbReference type="ARBA" id="ARBA00022605"/>
    </source>
</evidence>
<dbReference type="InterPro" id="IPR013709">
    <property type="entry name" value="2-isopropylmalate_synth_dimer"/>
</dbReference>
<evidence type="ECO:0000256" key="1">
    <source>
        <dbReference type="ARBA" id="ARBA00004743"/>
    </source>
</evidence>
<dbReference type="Pfam" id="PF22617">
    <property type="entry name" value="HCS_D2"/>
    <property type="match status" value="1"/>
</dbReference>
<keyword evidence="4" id="KW-0412">Isoleucine biosynthesis</keyword>
<dbReference type="PANTHER" id="PTHR43538">
    <property type="entry name" value="ALPHA-IPM SYNTHASE/HOMOCITRATE SYNTHASE"/>
    <property type="match status" value="1"/>
</dbReference>
<evidence type="ECO:0000256" key="4">
    <source>
        <dbReference type="ARBA" id="ARBA00022624"/>
    </source>
</evidence>
<accession>A0ABS4SKU2</accession>
<dbReference type="PANTHER" id="PTHR43538:SF1">
    <property type="entry name" value="(R)-CITRAMALATE SYNTHASE"/>
    <property type="match status" value="1"/>
</dbReference>
<dbReference type="CDD" id="cd07941">
    <property type="entry name" value="DRE_TIM_LeuA3"/>
    <property type="match status" value="1"/>
</dbReference>
<dbReference type="InterPro" id="IPR002034">
    <property type="entry name" value="AIPM/Hcit_synth_CS"/>
</dbReference>
<evidence type="ECO:0000259" key="10">
    <source>
        <dbReference type="PROSITE" id="PS50991"/>
    </source>
</evidence>
<sequence length="543" mass="59129">MTQFFQAAAMTGERIFLYDTTLRDGAQTQDVDFSVADKIAIARDLDRLGIDYVEGGWPGANPTDDAFFAQAPELKRSTFTAFGMTRRPGRSAANDPQLAALIQSTARAVCIVGKTWDFHVDVALAIPREENLELIADSVAALKAAKGEALFDAEHFFDGYKRNPAYAASCIRAAFEAGARWIVLCDTNGGTLPHEVESIVRQVVEEHGIPGDRLGIHCHNDTENAVANSLAAVRAGARMVQGTINGLGERCGNANLVSLIPSLMLKMGCDVGIRPDDLPLLTEISRKFDERLNRAPNRHAAYVGASAFAHKGGLHVSAVEKDPSSYEHVAPEAVGNRRQIVMSDQAGRSNVIARLREMGMAVDPKDERLNRLLDLVKQRDTEGYAYDTAEASFELLVRRELGEVPDYFTLKRFHVTDERRYNAKGELVVESEAVVRVRIGGTEYHEVAAGNGPVNALDTAMRKALEPRYPALGGVKLSDYRVRILAAKDGTGAKPRVLIRSQNGDGAEWSTLGVSTNIIEASMEALVDSYAFTLFKGGVQPRG</sequence>
<keyword evidence="11" id="KW-0012">Acyltransferase</keyword>
<keyword evidence="6" id="KW-0100">Branched-chain amino acid biosynthesis</keyword>
<evidence type="ECO:0000256" key="5">
    <source>
        <dbReference type="ARBA" id="ARBA00022679"/>
    </source>
</evidence>
<dbReference type="InterPro" id="IPR000891">
    <property type="entry name" value="PYR_CT"/>
</dbReference>
<comment type="catalytic activity">
    <reaction evidence="7">
        <text>pyruvate + acetyl-CoA + H2O = (3R)-citramalate + CoA + H(+)</text>
        <dbReference type="Rhea" id="RHEA:19045"/>
        <dbReference type="ChEBI" id="CHEBI:15361"/>
        <dbReference type="ChEBI" id="CHEBI:15377"/>
        <dbReference type="ChEBI" id="CHEBI:15378"/>
        <dbReference type="ChEBI" id="CHEBI:30934"/>
        <dbReference type="ChEBI" id="CHEBI:57287"/>
        <dbReference type="ChEBI" id="CHEBI:57288"/>
        <dbReference type="EC" id="2.3.3.21"/>
    </reaction>
</comment>
<dbReference type="SMART" id="SM00917">
    <property type="entry name" value="LeuA_dimer"/>
    <property type="match status" value="1"/>
</dbReference>
<gene>
    <name evidence="11" type="ORF">J2851_002957</name>
</gene>
<name>A0ABS4SKU2_9PROT</name>
<dbReference type="Gene3D" id="3.30.160.270">
    <property type="match status" value="1"/>
</dbReference>
<dbReference type="Gene3D" id="3.20.20.70">
    <property type="entry name" value="Aldolase class I"/>
    <property type="match status" value="1"/>
</dbReference>
<feature type="domain" description="Pyruvate carboxyltransferase" evidence="10">
    <location>
        <begin position="15"/>
        <end position="279"/>
    </location>
</feature>
<dbReference type="PROSITE" id="PS00815">
    <property type="entry name" value="AIPM_HOMOCIT_SYNTH_1"/>
    <property type="match status" value="1"/>
</dbReference>
<dbReference type="Pfam" id="PF00682">
    <property type="entry name" value="HMGL-like"/>
    <property type="match status" value="1"/>
</dbReference>
<dbReference type="InterPro" id="IPR013785">
    <property type="entry name" value="Aldolase_TIM"/>
</dbReference>
<evidence type="ECO:0000256" key="8">
    <source>
        <dbReference type="NCBIfam" id="TIGR00977"/>
    </source>
</evidence>
<evidence type="ECO:0000313" key="12">
    <source>
        <dbReference type="Proteomes" id="UP000781958"/>
    </source>
</evidence>
<dbReference type="NCBIfam" id="TIGR00977">
    <property type="entry name" value="citramal_synth"/>
    <property type="match status" value="1"/>
</dbReference>
<organism evidence="11 12">
    <name type="scientific">Azospirillum rugosum</name>
    <dbReference type="NCBI Taxonomy" id="416170"/>
    <lineage>
        <taxon>Bacteria</taxon>
        <taxon>Pseudomonadati</taxon>
        <taxon>Pseudomonadota</taxon>
        <taxon>Alphaproteobacteria</taxon>
        <taxon>Rhodospirillales</taxon>
        <taxon>Azospirillaceae</taxon>
        <taxon>Azospirillum</taxon>
    </lineage>
</organism>
<protein>
    <recommendedName>
        <fullName evidence="8">Citramalate synthase</fullName>
        <ecNumber evidence="8">2.3.3.21</ecNumber>
    </recommendedName>
</protein>
<dbReference type="SUPFAM" id="SSF110921">
    <property type="entry name" value="2-isopropylmalate synthase LeuA, allosteric (dimerisation) domain"/>
    <property type="match status" value="1"/>
</dbReference>
<proteinExistence type="inferred from homology"/>
<comment type="caution">
    <text evidence="11">The sequence shown here is derived from an EMBL/GenBank/DDBJ whole genome shotgun (WGS) entry which is preliminary data.</text>
</comment>
<dbReference type="InterPro" id="IPR054691">
    <property type="entry name" value="LeuA/HCS_post-cat"/>
</dbReference>
<evidence type="ECO:0000256" key="2">
    <source>
        <dbReference type="ARBA" id="ARBA00006154"/>
    </source>
</evidence>
<evidence type="ECO:0000256" key="7">
    <source>
        <dbReference type="ARBA" id="ARBA00048263"/>
    </source>
</evidence>
<evidence type="ECO:0000256" key="6">
    <source>
        <dbReference type="ARBA" id="ARBA00023304"/>
    </source>
</evidence>
<dbReference type="InterPro" id="IPR005675">
    <property type="entry name" value="Citramal_synthase"/>
</dbReference>
<keyword evidence="3" id="KW-0028">Amino-acid biosynthesis</keyword>
<dbReference type="GO" id="GO:0003852">
    <property type="term" value="F:2-isopropylmalate synthase activity"/>
    <property type="evidence" value="ECO:0007669"/>
    <property type="project" value="UniProtKB-EC"/>
</dbReference>
<evidence type="ECO:0000256" key="9">
    <source>
        <dbReference type="RuleBase" id="RU003523"/>
    </source>
</evidence>
<dbReference type="Proteomes" id="UP000781958">
    <property type="component" value="Unassembled WGS sequence"/>
</dbReference>
<reference evidence="11 12" key="1">
    <citation type="submission" date="2021-03" db="EMBL/GenBank/DDBJ databases">
        <title>Genomic Encyclopedia of Type Strains, Phase III (KMG-III): the genomes of soil and plant-associated and newly described type strains.</title>
        <authorList>
            <person name="Whitman W."/>
        </authorList>
    </citation>
    <scope>NUCLEOTIDE SEQUENCE [LARGE SCALE GENOMIC DNA]</scope>
    <source>
        <strain evidence="11 12">IMMIB AFH-6</strain>
    </source>
</reference>
<dbReference type="SUPFAM" id="SSF51569">
    <property type="entry name" value="Aldolase"/>
    <property type="match status" value="1"/>
</dbReference>
<dbReference type="EC" id="2.3.3.21" evidence="8"/>
<dbReference type="PROSITE" id="PS50991">
    <property type="entry name" value="PYR_CT"/>
    <property type="match status" value="1"/>
</dbReference>
<keyword evidence="5 9" id="KW-0808">Transferase</keyword>
<dbReference type="EMBL" id="JAGINP010000009">
    <property type="protein sequence ID" value="MBP2293175.1"/>
    <property type="molecule type" value="Genomic_DNA"/>
</dbReference>
<evidence type="ECO:0000313" key="11">
    <source>
        <dbReference type="EMBL" id="MBP2293175.1"/>
    </source>
</evidence>
<comment type="similarity">
    <text evidence="2 9">Belongs to the alpha-IPM synthase/homocitrate synthase family.</text>
</comment>